<feature type="transmembrane region" description="Helical" evidence="1">
    <location>
        <begin position="107"/>
        <end position="127"/>
    </location>
</feature>
<feature type="domain" description="DUF4126" evidence="2">
    <location>
        <begin position="13"/>
        <end position="153"/>
    </location>
</feature>
<keyword evidence="4" id="KW-1185">Reference proteome</keyword>
<dbReference type="Proteomes" id="UP000613193">
    <property type="component" value="Unassembled WGS sequence"/>
</dbReference>
<accession>A0A934UN06</accession>
<keyword evidence="1" id="KW-0812">Transmembrane</keyword>
<keyword evidence="1" id="KW-1133">Transmembrane helix</keyword>
<proteinExistence type="predicted"/>
<evidence type="ECO:0000313" key="4">
    <source>
        <dbReference type="Proteomes" id="UP000613193"/>
    </source>
</evidence>
<evidence type="ECO:0000259" key="2">
    <source>
        <dbReference type="Pfam" id="PF13548"/>
    </source>
</evidence>
<dbReference type="AlphaFoldDB" id="A0A934UN06"/>
<name>A0A934UN06_9SPHI</name>
<keyword evidence="1" id="KW-0472">Membrane</keyword>
<dbReference type="EMBL" id="JAEHFW010000001">
    <property type="protein sequence ID" value="MBK0379416.1"/>
    <property type="molecule type" value="Genomic_DNA"/>
</dbReference>
<sequence length="165" mass="17761">MEFKITDATIQTILLGSMAGMRTMYAPAVISHILSRHPDKNIQDSDLSFLQSITTSKILKVLALGELIGDKLPQTPARIKPISVTARLLSGLLVGSSIYKSKGKNKLGGASIAAVAALVSTFSIYFLRKAIGKNTRIPDPFIGAIEDALVIYLGIELTRVYNSTL</sequence>
<dbReference type="Pfam" id="PF13548">
    <property type="entry name" value="DUF4126"/>
    <property type="match status" value="1"/>
</dbReference>
<comment type="caution">
    <text evidence="3">The sequence shown here is derived from an EMBL/GenBank/DDBJ whole genome shotgun (WGS) entry which is preliminary data.</text>
</comment>
<evidence type="ECO:0000313" key="3">
    <source>
        <dbReference type="EMBL" id="MBK0379416.1"/>
    </source>
</evidence>
<reference evidence="3" key="1">
    <citation type="submission" date="2020-12" db="EMBL/GenBank/DDBJ databases">
        <title>Bacterial novel species Mucilaginibacter sp. SD-g isolated from soil.</title>
        <authorList>
            <person name="Jung H.-Y."/>
        </authorList>
    </citation>
    <scope>NUCLEOTIDE SEQUENCE</scope>
    <source>
        <strain evidence="3">SD-g</strain>
    </source>
</reference>
<protein>
    <submittedName>
        <fullName evidence="3">DUF4126 family protein</fullName>
    </submittedName>
</protein>
<dbReference type="InterPro" id="IPR025196">
    <property type="entry name" value="DUF4126"/>
</dbReference>
<gene>
    <name evidence="3" type="ORF">I5M19_08865</name>
</gene>
<dbReference type="RefSeq" id="WP_200065844.1">
    <property type="nucleotide sequence ID" value="NZ_JAEHFW010000001.1"/>
</dbReference>
<organism evidence="3 4">
    <name type="scientific">Mucilaginibacter segetis</name>
    <dbReference type="NCBI Taxonomy" id="2793071"/>
    <lineage>
        <taxon>Bacteria</taxon>
        <taxon>Pseudomonadati</taxon>
        <taxon>Bacteroidota</taxon>
        <taxon>Sphingobacteriia</taxon>
        <taxon>Sphingobacteriales</taxon>
        <taxon>Sphingobacteriaceae</taxon>
        <taxon>Mucilaginibacter</taxon>
    </lineage>
</organism>
<evidence type="ECO:0000256" key="1">
    <source>
        <dbReference type="SAM" id="Phobius"/>
    </source>
</evidence>